<keyword evidence="2" id="KW-1185">Reference proteome</keyword>
<protein>
    <submittedName>
        <fullName evidence="1">Uncharacterized protein</fullName>
    </submittedName>
</protein>
<proteinExistence type="predicted"/>
<sequence>MFVSGRYRTKHIDGNKKKFVRCAASDQILRLDEDEYAARSRTMSYDGSIMGGGSVGERRRSAFHIGYGGVVGASRRRLAQPEALARGVLTQGSAQLRTLGRSIRTGAAMAAVFQEDLKTTSQRIFDPQDRLLVRLNRCFLISCILSIAIDPMFFYGPVVTMEDKDNNMCIGIERSLAISTAVLRTVVDLFFLARIVLQFRTAFIAPSSRVFGRGELVIDKVEIAKRYFRRFFVADVLSVLPLPQVVTWKFLMDNNKRAVLETKDNLLFIIIAQYVPRLVRIYPLSTELKRTSGVFAETALAGAAYYLLWYMLASHIVGAFWYLLSIERVSDCWRAACDEFPGCNTIYMYCGTTEENNDEYKEWTTVIRQVIYETCEPDGQIPFDYGIYSSAVTSEVIRSKDMTTKLLFCLWFGLANLSTLGQGLKTTIYTGESLFAITLATFGLILMAMLIGNIQTYLQSLTVRLEEMRVKRRDSEQWMHHRLLPQELRERVRRYDQYKWINTRGVDEEALVQNLPKDLRRDIKRHLCLGLVRRVPLFDNMDERLLDAICERLKPALYTERTYIIREGDPVDQMLFIIRGSLESITTDGGRSGFFNRSLLQEGDFCGEELLTWALDPKSGVSLPSSTRTVMALSEVEAFALHAEELKFVAGQFRRMHSKQVQHTFRFYSQQWRTWAATYIQAAWRRHLKRQAAELRRKEEEEEGRSSSFKTTILVSRFAAKMNRQRSKRDEDVMIHVPVPKPREPNFDVDD</sequence>
<dbReference type="Proteomes" id="UP001732700">
    <property type="component" value="Chromosome 4D"/>
</dbReference>
<organism evidence="1 2">
    <name type="scientific">Avena sativa</name>
    <name type="common">Oat</name>
    <dbReference type="NCBI Taxonomy" id="4498"/>
    <lineage>
        <taxon>Eukaryota</taxon>
        <taxon>Viridiplantae</taxon>
        <taxon>Streptophyta</taxon>
        <taxon>Embryophyta</taxon>
        <taxon>Tracheophyta</taxon>
        <taxon>Spermatophyta</taxon>
        <taxon>Magnoliopsida</taxon>
        <taxon>Liliopsida</taxon>
        <taxon>Poales</taxon>
        <taxon>Poaceae</taxon>
        <taxon>BOP clade</taxon>
        <taxon>Pooideae</taxon>
        <taxon>Poodae</taxon>
        <taxon>Poeae</taxon>
        <taxon>Poeae Chloroplast Group 1 (Aveneae type)</taxon>
        <taxon>Aveninae</taxon>
        <taxon>Avena</taxon>
    </lineage>
</organism>
<evidence type="ECO:0000313" key="2">
    <source>
        <dbReference type="Proteomes" id="UP001732700"/>
    </source>
</evidence>
<reference evidence="1" key="1">
    <citation type="submission" date="2021-05" db="EMBL/GenBank/DDBJ databases">
        <authorList>
            <person name="Scholz U."/>
            <person name="Mascher M."/>
            <person name="Fiebig A."/>
        </authorList>
    </citation>
    <scope>NUCLEOTIDE SEQUENCE [LARGE SCALE GENOMIC DNA]</scope>
</reference>
<dbReference type="EnsemblPlants" id="AVESA.00010b.r2.4DG0742140.1">
    <property type="protein sequence ID" value="AVESA.00010b.r2.4DG0742140.1.CDS"/>
    <property type="gene ID" value="AVESA.00010b.r2.4DG0742140"/>
</dbReference>
<name>A0ACD5X557_AVESA</name>
<accession>A0ACD5X557</accession>
<reference evidence="1" key="2">
    <citation type="submission" date="2025-09" db="UniProtKB">
        <authorList>
            <consortium name="EnsemblPlants"/>
        </authorList>
    </citation>
    <scope>IDENTIFICATION</scope>
</reference>
<evidence type="ECO:0000313" key="1">
    <source>
        <dbReference type="EnsemblPlants" id="AVESA.00010b.r2.4DG0742140.1.CDS"/>
    </source>
</evidence>